<protein>
    <submittedName>
        <fullName evidence="1">Uncharacterized protein</fullName>
    </submittedName>
</protein>
<dbReference type="RefSeq" id="WP_009138741.1">
    <property type="nucleotide sequence ID" value="NZ_JH815198.1"/>
</dbReference>
<dbReference type="InParanoid" id="K0YLQ6"/>
<sequence length="83" mass="9287">MALLERSESYGELQRVVDYLFKDAQFVERLDVVLAAETFDICADLREIVDLLPPGSYTRIALCAQLNSSIAGHAWGYVYGTVE</sequence>
<dbReference type="PATRIC" id="fig|742818.3.peg.560"/>
<dbReference type="EMBL" id="ADMD01000002">
    <property type="protein sequence ID" value="EJZ84203.1"/>
    <property type="molecule type" value="Genomic_DNA"/>
</dbReference>
<gene>
    <name evidence="1" type="ORF">HMPREF9451_00512</name>
</gene>
<dbReference type="AlphaFoldDB" id="K0YLQ6"/>
<organism evidence="1 2">
    <name type="scientific">Slackia piriformis YIT 12062</name>
    <dbReference type="NCBI Taxonomy" id="742818"/>
    <lineage>
        <taxon>Bacteria</taxon>
        <taxon>Bacillati</taxon>
        <taxon>Actinomycetota</taxon>
        <taxon>Coriobacteriia</taxon>
        <taxon>Eggerthellales</taxon>
        <taxon>Eggerthellaceae</taxon>
        <taxon>Slackia</taxon>
    </lineage>
</organism>
<accession>K0YLQ6</accession>
<reference evidence="1 2" key="1">
    <citation type="submission" date="2012-08" db="EMBL/GenBank/DDBJ databases">
        <title>The Genome Sequence of Slackia piriformis YIT 12062.</title>
        <authorList>
            <consortium name="The Broad Institute Genome Sequencing Platform"/>
            <person name="Earl A."/>
            <person name="Ward D."/>
            <person name="Feldgarden M."/>
            <person name="Gevers D."/>
            <person name="Morotomi M."/>
            <person name="Walker B."/>
            <person name="Young S.K."/>
            <person name="Zeng Q."/>
            <person name="Gargeya S."/>
            <person name="Fitzgerald M."/>
            <person name="Haas B."/>
            <person name="Abouelleil A."/>
            <person name="Alvarado L."/>
            <person name="Arachchi H.M."/>
            <person name="Berlin A.M."/>
            <person name="Chapman S.B."/>
            <person name="Goldberg J."/>
            <person name="Griggs A."/>
            <person name="Gujja S."/>
            <person name="Hansen M."/>
            <person name="Howarth C."/>
            <person name="Imamovic A."/>
            <person name="Larimer J."/>
            <person name="McCowen C."/>
            <person name="Montmayeur A."/>
            <person name="Murphy C."/>
            <person name="Neiman D."/>
            <person name="Pearson M."/>
            <person name="Priest M."/>
            <person name="Roberts A."/>
            <person name="Saif S."/>
            <person name="Shea T."/>
            <person name="Sisk P."/>
            <person name="Sykes S."/>
            <person name="Wortman J."/>
            <person name="Nusbaum C."/>
            <person name="Birren B."/>
        </authorList>
    </citation>
    <scope>NUCLEOTIDE SEQUENCE [LARGE SCALE GENOMIC DNA]</scope>
    <source>
        <strain evidence="1 2">YIT 12062</strain>
    </source>
</reference>
<proteinExistence type="predicted"/>
<dbReference type="Proteomes" id="UP000006069">
    <property type="component" value="Unassembled WGS sequence"/>
</dbReference>
<evidence type="ECO:0000313" key="2">
    <source>
        <dbReference type="Proteomes" id="UP000006069"/>
    </source>
</evidence>
<dbReference type="eggNOG" id="ENOG502ZCTN">
    <property type="taxonomic scope" value="Bacteria"/>
</dbReference>
<keyword evidence="2" id="KW-1185">Reference proteome</keyword>
<dbReference type="HOGENOM" id="CLU_172526_0_0_11"/>
<comment type="caution">
    <text evidence="1">The sequence shown here is derived from an EMBL/GenBank/DDBJ whole genome shotgun (WGS) entry which is preliminary data.</text>
</comment>
<name>K0YLQ6_9ACTN</name>
<dbReference type="OrthoDB" id="3174856at2"/>
<evidence type="ECO:0000313" key="1">
    <source>
        <dbReference type="EMBL" id="EJZ84203.1"/>
    </source>
</evidence>